<feature type="transmembrane region" description="Helical" evidence="3">
    <location>
        <begin position="158"/>
        <end position="178"/>
    </location>
</feature>
<evidence type="ECO:0000256" key="3">
    <source>
        <dbReference type="SAM" id="Phobius"/>
    </source>
</evidence>
<dbReference type="FunFam" id="3.30.70.270:FF:000001">
    <property type="entry name" value="Diguanylate cyclase domain protein"/>
    <property type="match status" value="1"/>
</dbReference>
<name>A0A7Z7HSG9_9PROT</name>
<keyword evidence="6" id="KW-1185">Reference proteome</keyword>
<dbReference type="EMBL" id="LT837803">
    <property type="protein sequence ID" value="SMB27344.1"/>
    <property type="molecule type" value="Genomic_DNA"/>
</dbReference>
<keyword evidence="3" id="KW-0812">Transmembrane</keyword>
<evidence type="ECO:0000313" key="5">
    <source>
        <dbReference type="EMBL" id="SMB27344.1"/>
    </source>
</evidence>
<organism evidence="5 6">
    <name type="scientific">Sterolibacterium denitrificans</name>
    <dbReference type="NCBI Taxonomy" id="157592"/>
    <lineage>
        <taxon>Bacteria</taxon>
        <taxon>Pseudomonadati</taxon>
        <taxon>Pseudomonadota</taxon>
        <taxon>Betaproteobacteria</taxon>
        <taxon>Nitrosomonadales</taxon>
        <taxon>Sterolibacteriaceae</taxon>
        <taxon>Sterolibacterium</taxon>
    </lineage>
</organism>
<reference evidence="5" key="1">
    <citation type="submission" date="2017-03" db="EMBL/GenBank/DDBJ databases">
        <authorList>
            <consortium name="AG Boll"/>
        </authorList>
    </citation>
    <scope>NUCLEOTIDE SEQUENCE [LARGE SCALE GENOMIC DNA]</scope>
    <source>
        <strain evidence="5">Chol</strain>
    </source>
</reference>
<evidence type="ECO:0000256" key="1">
    <source>
        <dbReference type="ARBA" id="ARBA00012528"/>
    </source>
</evidence>
<accession>A0A7Z7HSG9</accession>
<dbReference type="InterPro" id="IPR050469">
    <property type="entry name" value="Diguanylate_Cyclase"/>
</dbReference>
<evidence type="ECO:0000259" key="4">
    <source>
        <dbReference type="PROSITE" id="PS50887"/>
    </source>
</evidence>
<dbReference type="PANTHER" id="PTHR45138">
    <property type="entry name" value="REGULATORY COMPONENTS OF SENSORY TRANSDUCTION SYSTEM"/>
    <property type="match status" value="1"/>
</dbReference>
<feature type="transmembrane region" description="Helical" evidence="3">
    <location>
        <begin position="103"/>
        <end position="121"/>
    </location>
</feature>
<protein>
    <recommendedName>
        <fullName evidence="1">diguanylate cyclase</fullName>
        <ecNumber evidence="1">2.7.7.65</ecNumber>
    </recommendedName>
</protein>
<dbReference type="SUPFAM" id="SSF55073">
    <property type="entry name" value="Nucleotide cyclase"/>
    <property type="match status" value="1"/>
</dbReference>
<dbReference type="Gene3D" id="3.30.70.270">
    <property type="match status" value="1"/>
</dbReference>
<dbReference type="RefSeq" id="WP_154716878.1">
    <property type="nucleotide sequence ID" value="NZ_LT837803.1"/>
</dbReference>
<feature type="transmembrane region" description="Helical" evidence="3">
    <location>
        <begin position="47"/>
        <end position="67"/>
    </location>
</feature>
<feature type="transmembrane region" description="Helical" evidence="3">
    <location>
        <begin position="126"/>
        <end position="146"/>
    </location>
</feature>
<dbReference type="SMART" id="SM00267">
    <property type="entry name" value="GGDEF"/>
    <property type="match status" value="1"/>
</dbReference>
<dbReference type="AlphaFoldDB" id="A0A7Z7HSG9"/>
<dbReference type="CDD" id="cd01949">
    <property type="entry name" value="GGDEF"/>
    <property type="match status" value="1"/>
</dbReference>
<dbReference type="Pfam" id="PF00990">
    <property type="entry name" value="GGDEF"/>
    <property type="match status" value="1"/>
</dbReference>
<evidence type="ECO:0000313" key="6">
    <source>
        <dbReference type="Proteomes" id="UP000242886"/>
    </source>
</evidence>
<dbReference type="InterPro" id="IPR000160">
    <property type="entry name" value="GGDEF_dom"/>
</dbReference>
<dbReference type="PROSITE" id="PS50887">
    <property type="entry name" value="GGDEF"/>
    <property type="match status" value="1"/>
</dbReference>
<comment type="catalytic activity">
    <reaction evidence="2">
        <text>2 GTP = 3',3'-c-di-GMP + 2 diphosphate</text>
        <dbReference type="Rhea" id="RHEA:24898"/>
        <dbReference type="ChEBI" id="CHEBI:33019"/>
        <dbReference type="ChEBI" id="CHEBI:37565"/>
        <dbReference type="ChEBI" id="CHEBI:58805"/>
        <dbReference type="EC" id="2.7.7.65"/>
    </reaction>
</comment>
<dbReference type="Proteomes" id="UP000242886">
    <property type="component" value="Chromosome SDENCHOL"/>
</dbReference>
<dbReference type="NCBIfam" id="TIGR00254">
    <property type="entry name" value="GGDEF"/>
    <property type="match status" value="1"/>
</dbReference>
<feature type="transmembrane region" description="Helical" evidence="3">
    <location>
        <begin position="21"/>
        <end position="41"/>
    </location>
</feature>
<feature type="domain" description="GGDEF" evidence="4">
    <location>
        <begin position="233"/>
        <end position="367"/>
    </location>
</feature>
<dbReference type="PANTHER" id="PTHR45138:SF9">
    <property type="entry name" value="DIGUANYLATE CYCLASE DGCM-RELATED"/>
    <property type="match status" value="1"/>
</dbReference>
<gene>
    <name evidence="5" type="ORF">SDENCHOL_20367</name>
</gene>
<sequence>MLLKTLIFSDDKYQALRIRRFLMSMVAYLLSYLLVYITYVAGYLDRWVIDVGMLTVAGVFGFFYLWLRSGLNRRMADPSLTLIQMVVATLVIMFLIYNAPQVSGLFLIIYLVVFMFGIFTLSTRQFVALAVFVLASYAFVIYRLHIDHPGRISIGEDVLQWIALACLLPFFAVLGGYIGSLRSKLRNSYDELQRAMEVIRDMAIHDELTGLYNRRHFMEMLSAEKSRADRSGQCFGLIMLDIDHFKRINDTHGHQAGDAVIHRVGETIGLSLRAGDFSGRFGGEEFILCIGQTGGESGMENTQRCAERLRASIELLRPSELPAGTRITASLGITEYRRSEALTSTIARADEALYRAKENGRNRVETG</sequence>
<keyword evidence="3" id="KW-1133">Transmembrane helix</keyword>
<keyword evidence="3" id="KW-0472">Membrane</keyword>
<evidence type="ECO:0000256" key="2">
    <source>
        <dbReference type="ARBA" id="ARBA00034247"/>
    </source>
</evidence>
<dbReference type="InterPro" id="IPR029787">
    <property type="entry name" value="Nucleotide_cyclase"/>
</dbReference>
<feature type="transmembrane region" description="Helical" evidence="3">
    <location>
        <begin position="79"/>
        <end position="97"/>
    </location>
</feature>
<dbReference type="InterPro" id="IPR043128">
    <property type="entry name" value="Rev_trsase/Diguanyl_cyclase"/>
</dbReference>
<dbReference type="EC" id="2.7.7.65" evidence="1"/>
<proteinExistence type="predicted"/>
<dbReference type="GO" id="GO:0052621">
    <property type="term" value="F:diguanylate cyclase activity"/>
    <property type="evidence" value="ECO:0007669"/>
    <property type="project" value="UniProtKB-EC"/>
</dbReference>